<protein>
    <submittedName>
        <fullName evidence="1">Ester cyclase</fullName>
    </submittedName>
    <submittedName>
        <fullName evidence="2">Polyketide cyclase</fullName>
    </submittedName>
</protein>
<name>A0A0C1N2E7_9CYAN</name>
<evidence type="ECO:0000313" key="1">
    <source>
        <dbReference type="EMBL" id="KAF3890118.1"/>
    </source>
</evidence>
<keyword evidence="3" id="KW-1185">Reference proteome</keyword>
<reference evidence="1" key="2">
    <citation type="submission" date="2019-11" db="EMBL/GenBank/DDBJ databases">
        <title>Improved Assembly of Tolypothrix boutellei genome.</title>
        <authorList>
            <person name="Sarangi A.N."/>
            <person name="Mukherjee M."/>
            <person name="Ghosh S."/>
            <person name="Singh D."/>
            <person name="Das A."/>
            <person name="Kant S."/>
            <person name="Prusty A."/>
            <person name="Tripathy S."/>
        </authorList>
    </citation>
    <scope>NUCLEOTIDE SEQUENCE</scope>
    <source>
        <strain evidence="1">VB521301</strain>
    </source>
</reference>
<accession>A0A0C1N2E7</accession>
<dbReference type="PANTHER" id="PTHR38436">
    <property type="entry name" value="POLYKETIDE CYCLASE SNOAL-LIKE DOMAIN"/>
    <property type="match status" value="1"/>
</dbReference>
<sequence length="136" mass="15246">MVTPKQVISTWVDALNTHDADAAAALYHEDAVNIQVAIGTPLEGKSAIYNDFVNFFRSTPDTYTHIENLFEDGEWAILEWSGGGTFVGNEHDANSVGKKYTLKGCGFFHVVDGKIRFQRGYWDKLTWFRQVGLAID</sequence>
<dbReference type="Pfam" id="PF07366">
    <property type="entry name" value="SnoaL"/>
    <property type="match status" value="1"/>
</dbReference>
<evidence type="ECO:0000313" key="3">
    <source>
        <dbReference type="Proteomes" id="UP000029738"/>
    </source>
</evidence>
<proteinExistence type="predicted"/>
<dbReference type="EMBL" id="JHEG02000059">
    <property type="protein sequence ID" value="KIE06566.1"/>
    <property type="molecule type" value="Genomic_DNA"/>
</dbReference>
<dbReference type="InterPro" id="IPR032710">
    <property type="entry name" value="NTF2-like_dom_sf"/>
</dbReference>
<dbReference type="EMBL" id="JHEG04000001">
    <property type="protein sequence ID" value="KAF3890118.1"/>
    <property type="molecule type" value="Genomic_DNA"/>
</dbReference>
<reference evidence="2" key="1">
    <citation type="journal article" date="2015" name="Genome Announc.">
        <title>Draft Genome Sequence of Tolypothrix boutellei Strain VB521301.</title>
        <authorList>
            <person name="Chandrababunaidu M.M."/>
            <person name="Singh D."/>
            <person name="Sen D."/>
            <person name="Bhan S."/>
            <person name="Das S."/>
            <person name="Gupta A."/>
            <person name="Adhikary S.P."/>
            <person name="Tripathy S."/>
        </authorList>
    </citation>
    <scope>NUCLEOTIDE SEQUENCE</scope>
    <source>
        <strain evidence="2">VB521301</strain>
    </source>
</reference>
<comment type="caution">
    <text evidence="2">The sequence shown here is derived from an EMBL/GenBank/DDBJ whole genome shotgun (WGS) entry which is preliminary data.</text>
</comment>
<dbReference type="STRING" id="1479485.DA73_0234980"/>
<dbReference type="PANTHER" id="PTHR38436:SF1">
    <property type="entry name" value="ESTER CYCLASE"/>
    <property type="match status" value="1"/>
</dbReference>
<dbReference type="GO" id="GO:0030638">
    <property type="term" value="P:polyketide metabolic process"/>
    <property type="evidence" value="ECO:0007669"/>
    <property type="project" value="InterPro"/>
</dbReference>
<dbReference type="Proteomes" id="UP000029738">
    <property type="component" value="Unassembled WGS sequence"/>
</dbReference>
<organism evidence="2">
    <name type="scientific">Tolypothrix bouteillei VB521301</name>
    <dbReference type="NCBI Taxonomy" id="1479485"/>
    <lineage>
        <taxon>Bacteria</taxon>
        <taxon>Bacillati</taxon>
        <taxon>Cyanobacteriota</taxon>
        <taxon>Cyanophyceae</taxon>
        <taxon>Nostocales</taxon>
        <taxon>Tolypothrichaceae</taxon>
        <taxon>Tolypothrix</taxon>
    </lineage>
</organism>
<dbReference type="OrthoDB" id="1115105at2"/>
<dbReference type="Gene3D" id="3.10.450.50">
    <property type="match status" value="1"/>
</dbReference>
<dbReference type="InterPro" id="IPR009959">
    <property type="entry name" value="Cyclase_SnoaL-like"/>
</dbReference>
<dbReference type="NCBIfam" id="TIGR02246">
    <property type="entry name" value="SgcJ/EcaC family oxidoreductase"/>
    <property type="match status" value="1"/>
</dbReference>
<dbReference type="SUPFAM" id="SSF54427">
    <property type="entry name" value="NTF2-like"/>
    <property type="match status" value="1"/>
</dbReference>
<dbReference type="AlphaFoldDB" id="A0A0C1N2E7"/>
<dbReference type="RefSeq" id="WP_038093317.1">
    <property type="nucleotide sequence ID" value="NZ_JHEG04000001.1"/>
</dbReference>
<evidence type="ECO:0000313" key="2">
    <source>
        <dbReference type="EMBL" id="KIE06566.1"/>
    </source>
</evidence>
<dbReference type="InterPro" id="IPR011944">
    <property type="entry name" value="Steroid_delta5-4_isomerase"/>
</dbReference>
<gene>
    <name evidence="2" type="ORF">DA73_0234980</name>
    <name evidence="1" type="ORF">DA73_0400035175</name>
</gene>